<organism evidence="3 4">
    <name type="scientific">Secundilactobacillus silagei JCM 19001</name>
    <dbReference type="NCBI Taxonomy" id="1302250"/>
    <lineage>
        <taxon>Bacteria</taxon>
        <taxon>Bacillati</taxon>
        <taxon>Bacillota</taxon>
        <taxon>Bacilli</taxon>
        <taxon>Lactobacillales</taxon>
        <taxon>Lactobacillaceae</taxon>
        <taxon>Secundilactobacillus</taxon>
    </lineage>
</organism>
<evidence type="ECO:0000256" key="1">
    <source>
        <dbReference type="ARBA" id="ARBA00007768"/>
    </source>
</evidence>
<keyword evidence="4" id="KW-1185">Reference proteome</keyword>
<dbReference type="AlphaFoldDB" id="A0A1Z5IJ80"/>
<reference evidence="3 4" key="1">
    <citation type="submission" date="2015-11" db="EMBL/GenBank/DDBJ databases">
        <title>Draft genome sequences of new species of the genus Lactobacillus isolated from orchardgrass silage.</title>
        <authorList>
            <person name="Tohno M."/>
            <person name="Tanizawa Y."/>
            <person name="Arita M."/>
        </authorList>
    </citation>
    <scope>NUCLEOTIDE SEQUENCE [LARGE SCALE GENOMIC DNA]</scope>
    <source>
        <strain evidence="3 4">IWT126</strain>
    </source>
</reference>
<dbReference type="Pfam" id="PF03932">
    <property type="entry name" value="CutC"/>
    <property type="match status" value="1"/>
</dbReference>
<sequence length="199" mass="21402">MKFIEPLVNNYRQLTKAINDQTTRVTVAADGTTPSKGTIAEATLYAHEHELSLAILIRPRMGDASYSDPELKIMEADILAAQQLGADAIIVAALTPDHQLDTEAMANLIAAAGGMSITFGTAVDDLADSNQADALKWLADNGVERVLTHLTGKANTARLSRLNNIAQAANLQLVVLSDDDAQSSQLNEQLNLSYFLQEK</sequence>
<proteinExistence type="inferred from homology"/>
<dbReference type="PANTHER" id="PTHR12598">
    <property type="entry name" value="COPPER HOMEOSTASIS PROTEIN CUTC"/>
    <property type="match status" value="1"/>
</dbReference>
<comment type="caution">
    <text evidence="3">The sequence shown here is derived from an EMBL/GenBank/DDBJ whole genome shotgun (WGS) entry which is preliminary data.</text>
</comment>
<comment type="similarity">
    <text evidence="1">Belongs to the CutC family.</text>
</comment>
<gene>
    <name evidence="3" type="primary">cutC</name>
    <name evidence="3" type="ORF">IWT126_01888</name>
</gene>
<dbReference type="PANTHER" id="PTHR12598:SF0">
    <property type="entry name" value="COPPER HOMEOSTASIS PROTEIN CUTC HOMOLOG"/>
    <property type="match status" value="1"/>
</dbReference>
<dbReference type="Gene3D" id="3.20.20.380">
    <property type="entry name" value="Copper homeostasis (CutC) domain"/>
    <property type="match status" value="1"/>
</dbReference>
<accession>A0A1Z5IJ80</accession>
<dbReference type="InterPro" id="IPR005627">
    <property type="entry name" value="CutC-like"/>
</dbReference>
<protein>
    <recommendedName>
        <fullName evidence="2">Copper homeostasis protein cutC homolog</fullName>
    </recommendedName>
</protein>
<name>A0A1Z5IJ80_9LACO</name>
<dbReference type="EMBL" id="BCMG01000010">
    <property type="protein sequence ID" value="GAX01825.1"/>
    <property type="molecule type" value="Genomic_DNA"/>
</dbReference>
<dbReference type="InterPro" id="IPR036822">
    <property type="entry name" value="CutC-like_dom_sf"/>
</dbReference>
<dbReference type="GO" id="GO:0005507">
    <property type="term" value="F:copper ion binding"/>
    <property type="evidence" value="ECO:0007669"/>
    <property type="project" value="TreeGrafter"/>
</dbReference>
<dbReference type="RefSeq" id="WP_159459486.1">
    <property type="nucleotide sequence ID" value="NZ_BCMG01000010.1"/>
</dbReference>
<dbReference type="STRING" id="1302250.GCA_001313225_01476"/>
<dbReference type="SUPFAM" id="SSF110395">
    <property type="entry name" value="CutC-like"/>
    <property type="match status" value="1"/>
</dbReference>
<dbReference type="Proteomes" id="UP000198402">
    <property type="component" value="Unassembled WGS sequence"/>
</dbReference>
<evidence type="ECO:0000256" key="2">
    <source>
        <dbReference type="ARBA" id="ARBA00019014"/>
    </source>
</evidence>
<dbReference type="OrthoDB" id="9815677at2"/>
<evidence type="ECO:0000313" key="4">
    <source>
        <dbReference type="Proteomes" id="UP000198402"/>
    </source>
</evidence>
<evidence type="ECO:0000313" key="3">
    <source>
        <dbReference type="EMBL" id="GAX01825.1"/>
    </source>
</evidence>